<accession>A0A9P5PAE8</accession>
<name>A0A9P5PAE8_9AGAR</name>
<reference evidence="2" key="1">
    <citation type="submission" date="2020-11" db="EMBL/GenBank/DDBJ databases">
        <authorList>
            <consortium name="DOE Joint Genome Institute"/>
            <person name="Ahrendt S."/>
            <person name="Riley R."/>
            <person name="Andreopoulos W."/>
            <person name="Labutti K."/>
            <person name="Pangilinan J."/>
            <person name="Ruiz-Duenas F.J."/>
            <person name="Barrasa J.M."/>
            <person name="Sanchez-Garcia M."/>
            <person name="Camarero S."/>
            <person name="Miyauchi S."/>
            <person name="Serrano A."/>
            <person name="Linde D."/>
            <person name="Babiker R."/>
            <person name="Drula E."/>
            <person name="Ayuso-Fernandez I."/>
            <person name="Pacheco R."/>
            <person name="Padilla G."/>
            <person name="Ferreira P."/>
            <person name="Barriuso J."/>
            <person name="Kellner H."/>
            <person name="Castanera R."/>
            <person name="Alfaro M."/>
            <person name="Ramirez L."/>
            <person name="Pisabarro A.G."/>
            <person name="Kuo A."/>
            <person name="Tritt A."/>
            <person name="Lipzen A."/>
            <person name="He G."/>
            <person name="Yan M."/>
            <person name="Ng V."/>
            <person name="Cullen D."/>
            <person name="Martin F."/>
            <person name="Rosso M.-N."/>
            <person name="Henrissat B."/>
            <person name="Hibbett D."/>
            <person name="Martinez A.T."/>
            <person name="Grigoriev I.V."/>
        </authorList>
    </citation>
    <scope>NUCLEOTIDE SEQUENCE</scope>
    <source>
        <strain evidence="2">AH 40177</strain>
    </source>
</reference>
<dbReference type="OrthoDB" id="435460at2759"/>
<gene>
    <name evidence="2" type="ORF">BDP27DRAFT_310990</name>
</gene>
<feature type="compositionally biased region" description="Low complexity" evidence="1">
    <location>
        <begin position="504"/>
        <end position="513"/>
    </location>
</feature>
<evidence type="ECO:0000313" key="2">
    <source>
        <dbReference type="EMBL" id="KAF9061904.1"/>
    </source>
</evidence>
<feature type="compositionally biased region" description="Low complexity" evidence="1">
    <location>
        <begin position="70"/>
        <end position="90"/>
    </location>
</feature>
<dbReference type="AlphaFoldDB" id="A0A9P5PAE8"/>
<feature type="region of interest" description="Disordered" evidence="1">
    <location>
        <begin position="1"/>
        <end position="302"/>
    </location>
</feature>
<feature type="compositionally biased region" description="Basic and acidic residues" evidence="1">
    <location>
        <begin position="236"/>
        <end position="248"/>
    </location>
</feature>
<feature type="compositionally biased region" description="Polar residues" evidence="1">
    <location>
        <begin position="455"/>
        <end position="465"/>
    </location>
</feature>
<feature type="compositionally biased region" description="Polar residues" evidence="1">
    <location>
        <begin position="166"/>
        <end position="184"/>
    </location>
</feature>
<sequence length="554" mass="60034">MELDPEADQDDDEDLDEDLEVNSMLTDPVVFDTEALNIGANPSSKSASPSGQPLPSTNNSRIPARRKSSDAAAADSGFFESSSASTSNTSDVKPRNVPKPKPVPKLVEGPFGTSRYKQPTRKGPGSDSESEPQKAVNKPWPPSRGTRKQSAPHVNVPAPSIPVGKNRQTAIHRSPETLQSSSPSRARVSRKGKERQTFSDVEDGPSSLGRKARRINGDADETQFARFPQLRSTPLSHHDAHVPRAHDDDPYDGSLFTEPDFVPLPNSPHTPYTAPIHPFDLPSSQPSPTPHRSGGLEQELVSSETANSVIRALNSFVAEVDERWKAIQSSRQNAKSGQESLEELEGGDAHLRARGSPVRAGVRKESRGILETAENDTGLSSASSTTPHRTQQRKRSLVSSSKPIQNSEEELSVTNASMHSLFSATDSLSASRQPRPSILKGKNQAMEETHIRQPSPENKTSSSHSRLVDLRTMARTQRQKSFPKHRSPPLSPASSSTGVVHLGSISTSSSVESPIKLSVSDESRLIEQTIRTLSEEYNFSSGLCPADMEGLGRS</sequence>
<comment type="caution">
    <text evidence="2">The sequence shown here is derived from an EMBL/GenBank/DDBJ whole genome shotgun (WGS) entry which is preliminary data.</text>
</comment>
<feature type="compositionally biased region" description="Polar residues" evidence="1">
    <location>
        <begin position="40"/>
        <end position="61"/>
    </location>
</feature>
<keyword evidence="3" id="KW-1185">Reference proteome</keyword>
<dbReference type="EMBL" id="JADNRY010000187">
    <property type="protein sequence ID" value="KAF9061904.1"/>
    <property type="molecule type" value="Genomic_DNA"/>
</dbReference>
<evidence type="ECO:0000313" key="3">
    <source>
        <dbReference type="Proteomes" id="UP000772434"/>
    </source>
</evidence>
<feature type="compositionally biased region" description="Acidic residues" evidence="1">
    <location>
        <begin position="1"/>
        <end position="20"/>
    </location>
</feature>
<proteinExistence type="predicted"/>
<feature type="compositionally biased region" description="Polar residues" evidence="1">
    <location>
        <begin position="397"/>
        <end position="434"/>
    </location>
</feature>
<feature type="compositionally biased region" description="Basic residues" evidence="1">
    <location>
        <begin position="477"/>
        <end position="487"/>
    </location>
</feature>
<organism evidence="2 3">
    <name type="scientific">Rhodocollybia butyracea</name>
    <dbReference type="NCBI Taxonomy" id="206335"/>
    <lineage>
        <taxon>Eukaryota</taxon>
        <taxon>Fungi</taxon>
        <taxon>Dikarya</taxon>
        <taxon>Basidiomycota</taxon>
        <taxon>Agaricomycotina</taxon>
        <taxon>Agaricomycetes</taxon>
        <taxon>Agaricomycetidae</taxon>
        <taxon>Agaricales</taxon>
        <taxon>Marasmiineae</taxon>
        <taxon>Omphalotaceae</taxon>
        <taxon>Rhodocollybia</taxon>
    </lineage>
</organism>
<feature type="compositionally biased region" description="Polar residues" evidence="1">
    <location>
        <begin position="375"/>
        <end position="389"/>
    </location>
</feature>
<evidence type="ECO:0000256" key="1">
    <source>
        <dbReference type="SAM" id="MobiDB-lite"/>
    </source>
</evidence>
<dbReference type="Proteomes" id="UP000772434">
    <property type="component" value="Unassembled WGS sequence"/>
</dbReference>
<protein>
    <submittedName>
        <fullName evidence="2">Uncharacterized protein</fullName>
    </submittedName>
</protein>
<feature type="region of interest" description="Disordered" evidence="1">
    <location>
        <begin position="327"/>
        <end position="518"/>
    </location>
</feature>